<feature type="transmembrane region" description="Helical" evidence="3">
    <location>
        <begin position="433"/>
        <end position="456"/>
    </location>
</feature>
<dbReference type="EMBL" id="JANBUW010000066">
    <property type="protein sequence ID" value="KAJ2849645.1"/>
    <property type="molecule type" value="Genomic_DNA"/>
</dbReference>
<proteinExistence type="inferred from homology"/>
<dbReference type="GO" id="GO:0022857">
    <property type="term" value="F:transmembrane transporter activity"/>
    <property type="evidence" value="ECO:0007669"/>
    <property type="project" value="InterPro"/>
</dbReference>
<feature type="transmembrane region" description="Helical" evidence="3">
    <location>
        <begin position="468"/>
        <end position="490"/>
    </location>
</feature>
<feature type="transmembrane region" description="Helical" evidence="3">
    <location>
        <begin position="234"/>
        <end position="253"/>
    </location>
</feature>
<keyword evidence="3" id="KW-1133">Transmembrane helix</keyword>
<evidence type="ECO:0000256" key="2">
    <source>
        <dbReference type="ARBA" id="ARBA00006727"/>
    </source>
</evidence>
<feature type="transmembrane region" description="Helical" evidence="3">
    <location>
        <begin position="176"/>
        <end position="201"/>
    </location>
</feature>
<evidence type="ECO:0000313" key="5">
    <source>
        <dbReference type="EMBL" id="KAJ2849645.1"/>
    </source>
</evidence>
<evidence type="ECO:0000259" key="4">
    <source>
        <dbReference type="PROSITE" id="PS50850"/>
    </source>
</evidence>
<dbReference type="Gene3D" id="1.20.1250.20">
    <property type="entry name" value="MFS general substrate transporter like domains"/>
    <property type="match status" value="2"/>
</dbReference>
<comment type="caution">
    <text evidence="5">The sequence shown here is derived from an EMBL/GenBank/DDBJ whole genome shotgun (WGS) entry which is preliminary data.</text>
</comment>
<feature type="domain" description="Major facilitator superfamily (MFS) profile" evidence="4">
    <location>
        <begin position="105"/>
        <end position="497"/>
    </location>
</feature>
<dbReference type="OrthoDB" id="2213137at2759"/>
<feature type="transmembrane region" description="Helical" evidence="3">
    <location>
        <begin position="265"/>
        <end position="287"/>
    </location>
</feature>
<dbReference type="Proteomes" id="UP001139887">
    <property type="component" value="Unassembled WGS sequence"/>
</dbReference>
<dbReference type="Pfam" id="PF07690">
    <property type="entry name" value="MFS_1"/>
    <property type="match status" value="1"/>
</dbReference>
<reference evidence="5" key="1">
    <citation type="submission" date="2022-07" db="EMBL/GenBank/DDBJ databases">
        <title>Phylogenomic reconstructions and comparative analyses of Kickxellomycotina fungi.</title>
        <authorList>
            <person name="Reynolds N.K."/>
            <person name="Stajich J.E."/>
            <person name="Barry K."/>
            <person name="Grigoriev I.V."/>
            <person name="Crous P."/>
            <person name="Smith M.E."/>
        </authorList>
    </citation>
    <scope>NUCLEOTIDE SEQUENCE</scope>
    <source>
        <strain evidence="5">NRRL 1566</strain>
    </source>
</reference>
<feature type="transmembrane region" description="Helical" evidence="3">
    <location>
        <begin position="104"/>
        <end position="127"/>
    </location>
</feature>
<evidence type="ECO:0000256" key="1">
    <source>
        <dbReference type="ARBA" id="ARBA00004141"/>
    </source>
</evidence>
<comment type="similarity">
    <text evidence="2">Belongs to the major facilitator superfamily. Monocarboxylate porter (TC 2.A.1.13) family.</text>
</comment>
<dbReference type="GO" id="GO:0016020">
    <property type="term" value="C:membrane"/>
    <property type="evidence" value="ECO:0007669"/>
    <property type="project" value="UniProtKB-SubCell"/>
</dbReference>
<dbReference type="PANTHER" id="PTHR11360:SF284">
    <property type="entry name" value="EG:103B4.3 PROTEIN-RELATED"/>
    <property type="match status" value="1"/>
</dbReference>
<evidence type="ECO:0000313" key="6">
    <source>
        <dbReference type="Proteomes" id="UP001139887"/>
    </source>
</evidence>
<feature type="transmembrane region" description="Helical" evidence="3">
    <location>
        <begin position="207"/>
        <end position="227"/>
    </location>
</feature>
<dbReference type="AlphaFoldDB" id="A0A9W8I9J6"/>
<dbReference type="InterPro" id="IPR020846">
    <property type="entry name" value="MFS_dom"/>
</dbReference>
<name>A0A9W8I9J6_9FUNG</name>
<dbReference type="PROSITE" id="PS50850">
    <property type="entry name" value="MFS"/>
    <property type="match status" value="1"/>
</dbReference>
<feature type="transmembrane region" description="Helical" evidence="3">
    <location>
        <begin position="308"/>
        <end position="329"/>
    </location>
</feature>
<gene>
    <name evidence="5" type="ORF">IWW36_002482</name>
</gene>
<sequence length="498" mass="53811">MQSTDMVSATEVAQTSYSNSLTTVTGYQLNKTNLNLQNEYHRQNSSSGIYTSNSMEKADTTKEIDDTSASISSNVHQAPWDKVELVASADLRAELATNKPPEGIYAWIVIFACFVSLMLSIGINDAYGVYQQHYQLTEFPDVSTATISWIGTVQFLIMCLGGVFSGFLCEHFDTRILNAVGAVIMGVAFISGSFCISVGALMATQGLLYGLGASFPFVAGTSIPSQWFTKRQGLATGIALSGSGIGGMWMTSATSALIESLGRPWAMRVTGIIAMAAVLAVSPWMRVRLVPNRSERIIDWSLIKERRFCLYLIALVFVIAAYFGPFYQVPSYSVVVLHKSDSWGSNMDTLMNGLSVVGRLSVGLLADMVGPLNLLIANTVLAALSLLVFWVPFTSVGTLLAVIFLFGFAIGGIVSVIPVVAARIFGLARLPSIIGLLFVGYFIGGLLGVPPMSALLDNVGHRTDYTSSIWYMAMLPVCALLFLVAMRFTITCKLRVKI</sequence>
<protein>
    <recommendedName>
        <fullName evidence="4">Major facilitator superfamily (MFS) profile domain-containing protein</fullName>
    </recommendedName>
</protein>
<feature type="transmembrane region" description="Helical" evidence="3">
    <location>
        <begin position="399"/>
        <end position="421"/>
    </location>
</feature>
<keyword evidence="6" id="KW-1185">Reference proteome</keyword>
<keyword evidence="3" id="KW-0472">Membrane</keyword>
<feature type="transmembrane region" description="Helical" evidence="3">
    <location>
        <begin position="373"/>
        <end position="393"/>
    </location>
</feature>
<keyword evidence="3" id="KW-0812">Transmembrane</keyword>
<feature type="transmembrane region" description="Helical" evidence="3">
    <location>
        <begin position="349"/>
        <end position="366"/>
    </location>
</feature>
<dbReference type="SUPFAM" id="SSF103473">
    <property type="entry name" value="MFS general substrate transporter"/>
    <property type="match status" value="1"/>
</dbReference>
<dbReference type="InterPro" id="IPR011701">
    <property type="entry name" value="MFS"/>
</dbReference>
<accession>A0A9W8I9J6</accession>
<organism evidence="5 6">
    <name type="scientific">Coemansia brasiliensis</name>
    <dbReference type="NCBI Taxonomy" id="2650707"/>
    <lineage>
        <taxon>Eukaryota</taxon>
        <taxon>Fungi</taxon>
        <taxon>Fungi incertae sedis</taxon>
        <taxon>Zoopagomycota</taxon>
        <taxon>Kickxellomycotina</taxon>
        <taxon>Kickxellomycetes</taxon>
        <taxon>Kickxellales</taxon>
        <taxon>Kickxellaceae</taxon>
        <taxon>Coemansia</taxon>
    </lineage>
</organism>
<dbReference type="PANTHER" id="PTHR11360">
    <property type="entry name" value="MONOCARBOXYLATE TRANSPORTER"/>
    <property type="match status" value="1"/>
</dbReference>
<dbReference type="InterPro" id="IPR050327">
    <property type="entry name" value="Proton-linked_MCT"/>
</dbReference>
<feature type="transmembrane region" description="Helical" evidence="3">
    <location>
        <begin position="147"/>
        <end position="169"/>
    </location>
</feature>
<evidence type="ECO:0000256" key="3">
    <source>
        <dbReference type="SAM" id="Phobius"/>
    </source>
</evidence>
<dbReference type="InterPro" id="IPR036259">
    <property type="entry name" value="MFS_trans_sf"/>
</dbReference>
<comment type="subcellular location">
    <subcellularLocation>
        <location evidence="1">Membrane</location>
        <topology evidence="1">Multi-pass membrane protein</topology>
    </subcellularLocation>
</comment>